<feature type="domain" description="UVR" evidence="8">
    <location>
        <begin position="197"/>
        <end position="232"/>
    </location>
</feature>
<dbReference type="InterPro" id="IPR047296">
    <property type="entry name" value="GIY-YIG_UvrC_Cho"/>
</dbReference>
<dbReference type="PANTHER" id="PTHR30562">
    <property type="entry name" value="UVRC/OXIDOREDUCTASE"/>
    <property type="match status" value="1"/>
</dbReference>
<dbReference type="Gene3D" id="1.10.150.20">
    <property type="entry name" value="5' to 3' exonuclease, C-terminal subdomain"/>
    <property type="match status" value="1"/>
</dbReference>
<evidence type="ECO:0000256" key="7">
    <source>
        <dbReference type="HAMAP-Rule" id="MF_00203"/>
    </source>
</evidence>
<dbReference type="Pfam" id="PF01541">
    <property type="entry name" value="GIY-YIG"/>
    <property type="match status" value="1"/>
</dbReference>
<dbReference type="SUPFAM" id="SSF46600">
    <property type="entry name" value="C-terminal UvrC-binding domain of UvrB"/>
    <property type="match status" value="1"/>
</dbReference>
<accession>A0A6G7KAM7</accession>
<keyword evidence="5 7" id="KW-0234">DNA repair</keyword>
<dbReference type="Pfam" id="PF14520">
    <property type="entry name" value="HHH_5"/>
    <property type="match status" value="1"/>
</dbReference>
<dbReference type="InterPro" id="IPR001162">
    <property type="entry name" value="UvrC_RNase_H_dom"/>
</dbReference>
<dbReference type="AlphaFoldDB" id="A0A6G7KAM7"/>
<dbReference type="PROSITE" id="PS50164">
    <property type="entry name" value="GIY_YIG"/>
    <property type="match status" value="1"/>
</dbReference>
<dbReference type="SUPFAM" id="SSF47781">
    <property type="entry name" value="RuvA domain 2-like"/>
    <property type="match status" value="1"/>
</dbReference>
<keyword evidence="1 7" id="KW-0963">Cytoplasm</keyword>
<dbReference type="InterPro" id="IPR035901">
    <property type="entry name" value="GIY-YIG_endonuc_sf"/>
</dbReference>
<dbReference type="GO" id="GO:0006289">
    <property type="term" value="P:nucleotide-excision repair"/>
    <property type="evidence" value="ECO:0007669"/>
    <property type="project" value="UniProtKB-UniRule"/>
</dbReference>
<reference evidence="11 12" key="1">
    <citation type="journal article" date="2017" name="Int. J. Syst. Evol. Microbiol.">
        <title>Jeotgalibaca porci sp. nov. and Jeotgalibaca arthritidis sp. nov., isolated from pigs, and emended description of the genus Jeotgalibaca.</title>
        <authorList>
            <person name="Zamora L."/>
            <person name="Perez-Sancho M."/>
            <person name="Dominguez L."/>
            <person name="Fernandez-Garayzabal J.F."/>
            <person name="Vela A.I."/>
        </authorList>
    </citation>
    <scope>NUCLEOTIDE SEQUENCE [LARGE SCALE GENOMIC DNA]</scope>
    <source>
        <strain evidence="11 12">CECT 9157</strain>
    </source>
</reference>
<dbReference type="Pfam" id="PF02151">
    <property type="entry name" value="UVR"/>
    <property type="match status" value="1"/>
</dbReference>
<dbReference type="GO" id="GO:0009432">
    <property type="term" value="P:SOS response"/>
    <property type="evidence" value="ECO:0007669"/>
    <property type="project" value="UniProtKB-UniRule"/>
</dbReference>
<keyword evidence="3 7" id="KW-0228">DNA excision</keyword>
<dbReference type="NCBIfam" id="TIGR00194">
    <property type="entry name" value="uvrC"/>
    <property type="match status" value="1"/>
</dbReference>
<dbReference type="GO" id="GO:0009381">
    <property type="term" value="F:excinuclease ABC activity"/>
    <property type="evidence" value="ECO:0007669"/>
    <property type="project" value="UniProtKB-UniRule"/>
</dbReference>
<dbReference type="KEGG" id="jar:G7057_07450"/>
<evidence type="ECO:0000259" key="10">
    <source>
        <dbReference type="PROSITE" id="PS50165"/>
    </source>
</evidence>
<dbReference type="FunFam" id="3.30.420.340:FF:000002">
    <property type="entry name" value="UvrABC system protein C"/>
    <property type="match status" value="1"/>
</dbReference>
<dbReference type="GO" id="GO:0009380">
    <property type="term" value="C:excinuclease repair complex"/>
    <property type="evidence" value="ECO:0007669"/>
    <property type="project" value="InterPro"/>
</dbReference>
<dbReference type="Pfam" id="PF08459">
    <property type="entry name" value="UvrC_RNaseH_dom"/>
    <property type="match status" value="1"/>
</dbReference>
<dbReference type="Gene3D" id="4.10.860.10">
    <property type="entry name" value="UVR domain"/>
    <property type="match status" value="1"/>
</dbReference>
<dbReference type="GO" id="GO:0005737">
    <property type="term" value="C:cytoplasm"/>
    <property type="evidence" value="ECO:0007669"/>
    <property type="project" value="UniProtKB-SubCell"/>
</dbReference>
<dbReference type="PANTHER" id="PTHR30562:SF1">
    <property type="entry name" value="UVRABC SYSTEM PROTEIN C"/>
    <property type="match status" value="1"/>
</dbReference>
<dbReference type="EMBL" id="CP049740">
    <property type="protein sequence ID" value="QII82282.1"/>
    <property type="molecule type" value="Genomic_DNA"/>
</dbReference>
<evidence type="ECO:0000256" key="1">
    <source>
        <dbReference type="ARBA" id="ARBA00022490"/>
    </source>
</evidence>
<dbReference type="Proteomes" id="UP000501451">
    <property type="component" value="Chromosome"/>
</dbReference>
<sequence length="600" mass="68959">MSREEINQKLAILPELPGCYIMRNKDNDIIYIGKAKNLRSRVKSYFHSKHEGKTALLVADIDHFEIIVTKTDKESLLLEINLIKQYQPKYNIKLKQGTMYPYLKITNEKDPQLIITSIVEDDGGVYFGPYPNVYAASETQQFIQKVYPLRKCNKGQKRACLYYHMGQCIGCCDHEVPREAYDEQIKRISHFLNGDVKEIKQNLVTKMQVAANDMNFEQAAEYRDQIRYIEATVEKQTIMSRDYTNRDVFAFHMDKGWISIQVFLLRQSTVIKREAALFPSYGNPEEELLSFIMQFYQEQNHILPKEILVPEGVDVDLLAEALDIKVHVPKRGSKKSILDLAITNSELALTEKFMLIERSKNKTVGAIQELSEALGLNYLETIESFDHSNIQGTNPVSAMVVYKDGQPDRKSYRKYKVKTVEGANEFATTQEVIRRRYSRLLRERKPLPDLILMDGGKVQIRAAKEVLEDELGIHIPIAGMVKNKKHKTASLMYGDDNDVIDLDPRSQAFHLVQRIQDEVHRFAITFHRQIRGKNSFSSLLDDIDGVGPKTRTKVLRHFKTMTNIRQASLDDIKKLGISEKVATSIKEVFQNEENTPSSEA</sequence>
<dbReference type="PROSITE" id="PS50165">
    <property type="entry name" value="UVRC"/>
    <property type="match status" value="1"/>
</dbReference>
<dbReference type="SUPFAM" id="SSF82771">
    <property type="entry name" value="GIY-YIG endonuclease"/>
    <property type="match status" value="1"/>
</dbReference>
<dbReference type="InterPro" id="IPR000305">
    <property type="entry name" value="GIY-YIG_endonuc"/>
</dbReference>
<evidence type="ECO:0000256" key="5">
    <source>
        <dbReference type="ARBA" id="ARBA00023204"/>
    </source>
</evidence>
<comment type="similarity">
    <text evidence="7">Belongs to the UvrC family.</text>
</comment>
<dbReference type="HAMAP" id="MF_00203">
    <property type="entry name" value="UvrC"/>
    <property type="match status" value="1"/>
</dbReference>
<proteinExistence type="inferred from homology"/>
<dbReference type="InterPro" id="IPR010994">
    <property type="entry name" value="RuvA_2-like"/>
</dbReference>
<evidence type="ECO:0000256" key="3">
    <source>
        <dbReference type="ARBA" id="ARBA00022769"/>
    </source>
</evidence>
<protein>
    <recommendedName>
        <fullName evidence="7">UvrABC system protein C</fullName>
        <shortName evidence="7">Protein UvrC</shortName>
    </recommendedName>
    <alternativeName>
        <fullName evidence="7">Excinuclease ABC subunit C</fullName>
    </alternativeName>
</protein>
<keyword evidence="2 7" id="KW-0227">DNA damage</keyword>
<comment type="subunit">
    <text evidence="7">Interacts with UvrB in an incision complex.</text>
</comment>
<dbReference type="FunFam" id="3.40.1440.10:FF:000001">
    <property type="entry name" value="UvrABC system protein C"/>
    <property type="match status" value="1"/>
</dbReference>
<dbReference type="InterPro" id="IPR038476">
    <property type="entry name" value="UvrC_RNase_H_dom_sf"/>
</dbReference>
<feature type="domain" description="GIY-YIG" evidence="9">
    <location>
        <begin position="15"/>
        <end position="92"/>
    </location>
</feature>
<dbReference type="Pfam" id="PF22920">
    <property type="entry name" value="UvrC_RNaseH"/>
    <property type="match status" value="1"/>
</dbReference>
<evidence type="ECO:0000313" key="12">
    <source>
        <dbReference type="Proteomes" id="UP000501451"/>
    </source>
</evidence>
<evidence type="ECO:0000259" key="8">
    <source>
        <dbReference type="PROSITE" id="PS50151"/>
    </source>
</evidence>
<comment type="subcellular location">
    <subcellularLocation>
        <location evidence="7">Cytoplasm</location>
    </subcellularLocation>
</comment>
<dbReference type="Gene3D" id="3.40.1440.10">
    <property type="entry name" value="GIY-YIG endonuclease"/>
    <property type="match status" value="1"/>
</dbReference>
<evidence type="ECO:0000313" key="11">
    <source>
        <dbReference type="EMBL" id="QII82282.1"/>
    </source>
</evidence>
<dbReference type="CDD" id="cd10434">
    <property type="entry name" value="GIY-YIG_UvrC_Cho"/>
    <property type="match status" value="1"/>
</dbReference>
<dbReference type="InterPro" id="IPR036876">
    <property type="entry name" value="UVR_dom_sf"/>
</dbReference>
<gene>
    <name evidence="7 11" type="primary">uvrC</name>
    <name evidence="11" type="ORF">G7057_07450</name>
</gene>
<evidence type="ECO:0000256" key="2">
    <source>
        <dbReference type="ARBA" id="ARBA00022763"/>
    </source>
</evidence>
<dbReference type="InterPro" id="IPR050066">
    <property type="entry name" value="UvrABC_protein_C"/>
</dbReference>
<dbReference type="PROSITE" id="PS50151">
    <property type="entry name" value="UVR"/>
    <property type="match status" value="1"/>
</dbReference>
<dbReference type="GO" id="GO:0003677">
    <property type="term" value="F:DNA binding"/>
    <property type="evidence" value="ECO:0007669"/>
    <property type="project" value="UniProtKB-UniRule"/>
</dbReference>
<evidence type="ECO:0000259" key="9">
    <source>
        <dbReference type="PROSITE" id="PS50164"/>
    </source>
</evidence>
<dbReference type="InterPro" id="IPR004791">
    <property type="entry name" value="UvrC"/>
</dbReference>
<name>A0A6G7KAM7_9LACT</name>
<keyword evidence="12" id="KW-1185">Reference proteome</keyword>
<evidence type="ECO:0000256" key="4">
    <source>
        <dbReference type="ARBA" id="ARBA00022881"/>
    </source>
</evidence>
<keyword evidence="4 7" id="KW-0267">Excision nuclease</keyword>
<dbReference type="SMART" id="SM00465">
    <property type="entry name" value="GIYc"/>
    <property type="match status" value="1"/>
</dbReference>
<dbReference type="RefSeq" id="WP_166162449.1">
    <property type="nucleotide sequence ID" value="NZ_CP049740.1"/>
</dbReference>
<feature type="domain" description="UvrC family homology region profile" evidence="10">
    <location>
        <begin position="248"/>
        <end position="467"/>
    </location>
</feature>
<evidence type="ECO:0000256" key="6">
    <source>
        <dbReference type="ARBA" id="ARBA00023236"/>
    </source>
</evidence>
<dbReference type="InterPro" id="IPR001943">
    <property type="entry name" value="UVR_dom"/>
</dbReference>
<comment type="function">
    <text evidence="7">The UvrABC repair system catalyzes the recognition and processing of DNA lesions. UvrC both incises the 5' and 3' sides of the lesion. The N-terminal half is responsible for the 3' incision and the C-terminal half is responsible for the 5' incision.</text>
</comment>
<organism evidence="11 12">
    <name type="scientific">Jeotgalibaca arthritidis</name>
    <dbReference type="NCBI Taxonomy" id="1868794"/>
    <lineage>
        <taxon>Bacteria</taxon>
        <taxon>Bacillati</taxon>
        <taxon>Bacillota</taxon>
        <taxon>Bacilli</taxon>
        <taxon>Lactobacillales</taxon>
        <taxon>Carnobacteriaceae</taxon>
        <taxon>Jeotgalibaca</taxon>
    </lineage>
</organism>
<dbReference type="Gene3D" id="3.30.420.340">
    <property type="entry name" value="UvrC, RNAse H endonuclease domain"/>
    <property type="match status" value="1"/>
</dbReference>
<keyword evidence="6 7" id="KW-0742">SOS response</keyword>